<dbReference type="InterPro" id="IPR036388">
    <property type="entry name" value="WH-like_DNA-bd_sf"/>
</dbReference>
<protein>
    <recommendedName>
        <fullName evidence="3">Transcriptional regulator</fullName>
    </recommendedName>
</protein>
<reference evidence="1 2" key="1">
    <citation type="submission" date="2019-02" db="EMBL/GenBank/DDBJ databases">
        <title>Genomic Encyclopedia of Type Strains, Phase IV (KMG-IV): sequencing the most valuable type-strain genomes for metagenomic binning, comparative biology and taxonomic classification.</title>
        <authorList>
            <person name="Goeker M."/>
        </authorList>
    </citation>
    <scope>NUCLEOTIDE SEQUENCE [LARGE SCALE GENOMIC DNA]</scope>
    <source>
        <strain evidence="1 2">K24</strain>
    </source>
</reference>
<dbReference type="SUPFAM" id="SSF46785">
    <property type="entry name" value="Winged helix' DNA-binding domain"/>
    <property type="match status" value="1"/>
</dbReference>
<dbReference type="OrthoDB" id="8689463at2"/>
<dbReference type="AlphaFoldDB" id="A0A4V2F416"/>
<dbReference type="EMBL" id="SGXC01000001">
    <property type="protein sequence ID" value="RZS86037.1"/>
    <property type="molecule type" value="Genomic_DNA"/>
</dbReference>
<keyword evidence="2" id="KW-1185">Reference proteome</keyword>
<name>A0A4V2F416_9BURK</name>
<proteinExistence type="predicted"/>
<dbReference type="RefSeq" id="WP_130357163.1">
    <property type="nucleotide sequence ID" value="NZ_SGXC01000001.1"/>
</dbReference>
<dbReference type="Gene3D" id="1.10.10.10">
    <property type="entry name" value="Winged helix-like DNA-binding domain superfamily/Winged helix DNA-binding domain"/>
    <property type="match status" value="1"/>
</dbReference>
<accession>A0A4V2F416</accession>
<dbReference type="Proteomes" id="UP000292445">
    <property type="component" value="Unassembled WGS sequence"/>
</dbReference>
<evidence type="ECO:0000313" key="2">
    <source>
        <dbReference type="Proteomes" id="UP000292445"/>
    </source>
</evidence>
<comment type="caution">
    <text evidence="1">The sequence shown here is derived from an EMBL/GenBank/DDBJ whole genome shotgun (WGS) entry which is preliminary data.</text>
</comment>
<gene>
    <name evidence="1" type="ORF">EV675_2071</name>
</gene>
<organism evidence="1 2">
    <name type="scientific">Pigmentiphaga kullae</name>
    <dbReference type="NCBI Taxonomy" id="151784"/>
    <lineage>
        <taxon>Bacteria</taxon>
        <taxon>Pseudomonadati</taxon>
        <taxon>Pseudomonadota</taxon>
        <taxon>Betaproteobacteria</taxon>
        <taxon>Burkholderiales</taxon>
        <taxon>Alcaligenaceae</taxon>
        <taxon>Pigmentiphaga</taxon>
    </lineage>
</organism>
<sequence length="142" mass="15179">MPTKTDQILDMIAARPGIRSVEIAEEMAMEATAVSSLLKRLVDGGRLRAEQVTAPNGRKVTAYTMIGTFGDGSEVLVPRQLWSRVVGIPEKGPFSVGLASNGRLTLELGRKSMVLSAEQARQLVQYLDGINVEKILGPGSAA</sequence>
<dbReference type="InterPro" id="IPR036390">
    <property type="entry name" value="WH_DNA-bd_sf"/>
</dbReference>
<evidence type="ECO:0008006" key="3">
    <source>
        <dbReference type="Google" id="ProtNLM"/>
    </source>
</evidence>
<evidence type="ECO:0000313" key="1">
    <source>
        <dbReference type="EMBL" id="RZS86037.1"/>
    </source>
</evidence>